<feature type="domain" description="PpiC" evidence="4">
    <location>
        <begin position="177"/>
        <end position="281"/>
    </location>
</feature>
<comment type="caution">
    <text evidence="5">The sequence shown here is derived from an EMBL/GenBank/DDBJ whole genome shotgun (WGS) entry which is preliminary data.</text>
</comment>
<keyword evidence="3" id="KW-0732">Signal</keyword>
<evidence type="ECO:0000313" key="5">
    <source>
        <dbReference type="EMBL" id="MFB5269022.1"/>
    </source>
</evidence>
<evidence type="ECO:0000259" key="4">
    <source>
        <dbReference type="PROSITE" id="PS50198"/>
    </source>
</evidence>
<keyword evidence="1 5" id="KW-0413">Isomerase</keyword>
<protein>
    <submittedName>
        <fullName evidence="5">Peptidylprolyl isomerase</fullName>
        <ecNumber evidence="5">5.2.1.8</ecNumber>
    </submittedName>
</protein>
<dbReference type="Proteomes" id="UP001580346">
    <property type="component" value="Unassembled WGS sequence"/>
</dbReference>
<reference evidence="5 6" key="1">
    <citation type="submission" date="2024-09" db="EMBL/GenBank/DDBJ databases">
        <title>Paenibacillus zeirhizospherea sp. nov., isolated from surface of the maize (Zea mays) roots in a horticulture field, Hungary.</title>
        <authorList>
            <person name="Marton D."/>
            <person name="Farkas M."/>
            <person name="Bedics A."/>
            <person name="Toth E."/>
            <person name="Tancsics A."/>
            <person name="Boka K."/>
            <person name="Maroti G."/>
            <person name="Kriszt B."/>
            <person name="Cserhati M."/>
        </authorList>
    </citation>
    <scope>NUCLEOTIDE SEQUENCE [LARGE SCALE GENOMIC DNA]</scope>
    <source>
        <strain evidence="5 6">KCTC 33519</strain>
    </source>
</reference>
<evidence type="ECO:0000256" key="3">
    <source>
        <dbReference type="SAM" id="SignalP"/>
    </source>
</evidence>
<sequence length="383" mass="41376">MLPNKAGSWKTLLLSLAVVLTVSLLAACGKNGEQSADEKPKDTSKVVATYKGGEITENEFNREIGMMKLLYPNYAQMLDTADVRETIVKQEIAYEYLAGQAEDAAKTAGAKSGQEQFDQFKSSVGADQFKTMLDQQKLTENDVKNYLTNIMTVTENEKAKVTDEQSKAEFEKNKDQFTTATVRHVLINFTDPKTNKERTKEATLKLAKDVEAKLKNGADFAEIAKKYSEDPGSASEGGLYKDTPVGQWVDAFKEAAKTQPINEIGNPVETEYGYHIIKVESRTIADYAKLTAEQKDSLMSSIVSNNVTNFMTKDLDALITKIDLPAVPAAETGKDGTKEGTTSPEAPAADNKGAADTGTDSSTGPADQKSGNSEGSTGTADGK</sequence>
<dbReference type="InterPro" id="IPR050245">
    <property type="entry name" value="PrsA_foldase"/>
</dbReference>
<dbReference type="InterPro" id="IPR046357">
    <property type="entry name" value="PPIase_dom_sf"/>
</dbReference>
<dbReference type="InterPro" id="IPR027304">
    <property type="entry name" value="Trigger_fact/SurA_dom_sf"/>
</dbReference>
<dbReference type="SUPFAM" id="SSF54534">
    <property type="entry name" value="FKBP-like"/>
    <property type="match status" value="1"/>
</dbReference>
<dbReference type="PANTHER" id="PTHR47245:SF2">
    <property type="entry name" value="PEPTIDYL-PROLYL CIS-TRANS ISOMERASE HP_0175-RELATED"/>
    <property type="match status" value="1"/>
</dbReference>
<evidence type="ECO:0000256" key="1">
    <source>
        <dbReference type="PROSITE-ProRule" id="PRU00278"/>
    </source>
</evidence>
<dbReference type="RefSeq" id="WP_375357296.1">
    <property type="nucleotide sequence ID" value="NZ_JBHHMI010000023.1"/>
</dbReference>
<dbReference type="Gene3D" id="3.10.50.40">
    <property type="match status" value="1"/>
</dbReference>
<feature type="chain" id="PRO_5045847769" evidence="3">
    <location>
        <begin position="27"/>
        <end position="383"/>
    </location>
</feature>
<dbReference type="GO" id="GO:0003755">
    <property type="term" value="F:peptidyl-prolyl cis-trans isomerase activity"/>
    <property type="evidence" value="ECO:0007669"/>
    <property type="project" value="UniProtKB-EC"/>
</dbReference>
<dbReference type="EMBL" id="JBHHMI010000023">
    <property type="protein sequence ID" value="MFB5269022.1"/>
    <property type="molecule type" value="Genomic_DNA"/>
</dbReference>
<accession>A0ABV5AYG3</accession>
<dbReference type="InterPro" id="IPR000297">
    <property type="entry name" value="PPIase_PpiC"/>
</dbReference>
<dbReference type="PANTHER" id="PTHR47245">
    <property type="entry name" value="PEPTIDYLPROLYL ISOMERASE"/>
    <property type="match status" value="1"/>
</dbReference>
<dbReference type="PROSITE" id="PS50198">
    <property type="entry name" value="PPIC_PPIASE_2"/>
    <property type="match status" value="1"/>
</dbReference>
<feature type="signal peptide" evidence="3">
    <location>
        <begin position="1"/>
        <end position="26"/>
    </location>
</feature>
<keyword evidence="1" id="KW-0697">Rotamase</keyword>
<name>A0ABV5AYG3_9BACL</name>
<evidence type="ECO:0000313" key="6">
    <source>
        <dbReference type="Proteomes" id="UP001580346"/>
    </source>
</evidence>
<proteinExistence type="predicted"/>
<dbReference type="Pfam" id="PF13616">
    <property type="entry name" value="Rotamase_3"/>
    <property type="match status" value="1"/>
</dbReference>
<feature type="compositionally biased region" description="Polar residues" evidence="2">
    <location>
        <begin position="358"/>
        <end position="383"/>
    </location>
</feature>
<feature type="region of interest" description="Disordered" evidence="2">
    <location>
        <begin position="330"/>
        <end position="383"/>
    </location>
</feature>
<dbReference type="PROSITE" id="PS51257">
    <property type="entry name" value="PROKAR_LIPOPROTEIN"/>
    <property type="match status" value="1"/>
</dbReference>
<keyword evidence="6" id="KW-1185">Reference proteome</keyword>
<evidence type="ECO:0000256" key="2">
    <source>
        <dbReference type="SAM" id="MobiDB-lite"/>
    </source>
</evidence>
<gene>
    <name evidence="5" type="ORF">ACE41H_19855</name>
</gene>
<organism evidence="5 6">
    <name type="scientific">Paenibacillus enshidis</name>
    <dbReference type="NCBI Taxonomy" id="1458439"/>
    <lineage>
        <taxon>Bacteria</taxon>
        <taxon>Bacillati</taxon>
        <taxon>Bacillota</taxon>
        <taxon>Bacilli</taxon>
        <taxon>Bacillales</taxon>
        <taxon>Paenibacillaceae</taxon>
        <taxon>Paenibacillus</taxon>
    </lineage>
</organism>
<dbReference type="EC" id="5.2.1.8" evidence="5"/>
<dbReference type="SUPFAM" id="SSF109998">
    <property type="entry name" value="Triger factor/SurA peptide-binding domain-like"/>
    <property type="match status" value="1"/>
</dbReference>